<name>A0A212FQ09_DANPL</name>
<protein>
    <submittedName>
        <fullName evidence="8">Zinc finger CCHC domain-containing protein 8</fullName>
    </submittedName>
</protein>
<dbReference type="GO" id="GO:0071013">
    <property type="term" value="C:catalytic step 2 spliceosome"/>
    <property type="evidence" value="ECO:0007669"/>
    <property type="project" value="TreeGrafter"/>
</dbReference>
<dbReference type="KEGG" id="dpl:KGM_212171"/>
<evidence type="ECO:0000259" key="7">
    <source>
        <dbReference type="SMART" id="SM00581"/>
    </source>
</evidence>
<evidence type="ECO:0000256" key="1">
    <source>
        <dbReference type="ARBA" id="ARBA00004123"/>
    </source>
</evidence>
<dbReference type="InterPro" id="IPR006568">
    <property type="entry name" value="PSP_pro-rich"/>
</dbReference>
<evidence type="ECO:0000256" key="5">
    <source>
        <dbReference type="ARBA" id="ARBA00023242"/>
    </source>
</evidence>
<feature type="compositionally biased region" description="Basic and acidic residues" evidence="6">
    <location>
        <begin position="480"/>
        <end position="501"/>
    </location>
</feature>
<dbReference type="Pfam" id="PF04046">
    <property type="entry name" value="PSP"/>
    <property type="match status" value="1"/>
</dbReference>
<feature type="region of interest" description="Disordered" evidence="6">
    <location>
        <begin position="435"/>
        <end position="514"/>
    </location>
</feature>
<keyword evidence="3" id="KW-0863">Zinc-finger</keyword>
<keyword evidence="9" id="KW-1185">Reference proteome</keyword>
<feature type="region of interest" description="Disordered" evidence="6">
    <location>
        <begin position="59"/>
        <end position="102"/>
    </location>
</feature>
<evidence type="ECO:0000256" key="3">
    <source>
        <dbReference type="ARBA" id="ARBA00022771"/>
    </source>
</evidence>
<proteinExistence type="predicted"/>
<dbReference type="AlphaFoldDB" id="A0A212FQ09"/>
<dbReference type="SMART" id="SM00581">
    <property type="entry name" value="PSP"/>
    <property type="match status" value="1"/>
</dbReference>
<evidence type="ECO:0000256" key="6">
    <source>
        <dbReference type="SAM" id="MobiDB-lite"/>
    </source>
</evidence>
<organism evidence="8 9">
    <name type="scientific">Danaus plexippus plexippus</name>
    <dbReference type="NCBI Taxonomy" id="278856"/>
    <lineage>
        <taxon>Eukaryota</taxon>
        <taxon>Metazoa</taxon>
        <taxon>Ecdysozoa</taxon>
        <taxon>Arthropoda</taxon>
        <taxon>Hexapoda</taxon>
        <taxon>Insecta</taxon>
        <taxon>Pterygota</taxon>
        <taxon>Neoptera</taxon>
        <taxon>Endopterygota</taxon>
        <taxon>Lepidoptera</taxon>
        <taxon>Glossata</taxon>
        <taxon>Ditrysia</taxon>
        <taxon>Papilionoidea</taxon>
        <taxon>Nymphalidae</taxon>
        <taxon>Danainae</taxon>
        <taxon>Danaini</taxon>
        <taxon>Danaina</taxon>
        <taxon>Danaus</taxon>
        <taxon>Danaus</taxon>
    </lineage>
</organism>
<dbReference type="PANTHER" id="PTHR13316">
    <property type="entry name" value="ZINC FINGER, CCHC DOMAIN CONTAINING 8"/>
    <property type="match status" value="1"/>
</dbReference>
<dbReference type="Proteomes" id="UP000007151">
    <property type="component" value="Unassembled WGS sequence"/>
</dbReference>
<gene>
    <name evidence="8" type="ORF">KGM_212171</name>
</gene>
<dbReference type="InParanoid" id="A0A212FQ09"/>
<dbReference type="InterPro" id="IPR052115">
    <property type="entry name" value="NEXT_complex_subunit_ZCCHC8"/>
</dbReference>
<evidence type="ECO:0000313" key="9">
    <source>
        <dbReference type="Proteomes" id="UP000007151"/>
    </source>
</evidence>
<feature type="region of interest" description="Disordered" evidence="6">
    <location>
        <begin position="609"/>
        <end position="638"/>
    </location>
</feature>
<evidence type="ECO:0000256" key="4">
    <source>
        <dbReference type="ARBA" id="ARBA00022833"/>
    </source>
</evidence>
<dbReference type="FunCoup" id="A0A212FQ09">
    <property type="interactions" value="85"/>
</dbReference>
<feature type="domain" description="PSP proline-rich" evidence="7">
    <location>
        <begin position="273"/>
        <end position="325"/>
    </location>
</feature>
<feature type="compositionally biased region" description="Polar residues" evidence="6">
    <location>
        <begin position="470"/>
        <end position="479"/>
    </location>
</feature>
<reference evidence="8 9" key="1">
    <citation type="journal article" date="2011" name="Cell">
        <title>The monarch butterfly genome yields insights into long-distance migration.</title>
        <authorList>
            <person name="Zhan S."/>
            <person name="Merlin C."/>
            <person name="Boore J.L."/>
            <person name="Reppert S.M."/>
        </authorList>
    </citation>
    <scope>NUCLEOTIDE SEQUENCE [LARGE SCALE GENOMIC DNA]</scope>
    <source>
        <strain evidence="8">F-2</strain>
    </source>
</reference>
<evidence type="ECO:0000256" key="2">
    <source>
        <dbReference type="ARBA" id="ARBA00022723"/>
    </source>
</evidence>
<feature type="compositionally biased region" description="Basic and acidic residues" evidence="6">
    <location>
        <begin position="75"/>
        <end position="87"/>
    </location>
</feature>
<dbReference type="STRING" id="278856.A0A212FQ09"/>
<feature type="compositionally biased region" description="Polar residues" evidence="6">
    <location>
        <begin position="627"/>
        <end position="638"/>
    </location>
</feature>
<dbReference type="PANTHER" id="PTHR13316:SF0">
    <property type="entry name" value="ZINC FINGER CCHC DOMAIN-CONTAINING PROTEIN 8"/>
    <property type="match status" value="1"/>
</dbReference>
<feature type="compositionally biased region" description="Polar residues" evidence="6">
    <location>
        <begin position="88"/>
        <end position="102"/>
    </location>
</feature>
<keyword evidence="4" id="KW-0862">Zinc</keyword>
<feature type="compositionally biased region" description="Polar residues" evidence="6">
    <location>
        <begin position="609"/>
        <end position="618"/>
    </location>
</feature>
<evidence type="ECO:0000313" key="8">
    <source>
        <dbReference type="EMBL" id="OWR55779.1"/>
    </source>
</evidence>
<comment type="subcellular location">
    <subcellularLocation>
        <location evidence="1">Nucleus</location>
    </subcellularLocation>
</comment>
<keyword evidence="2" id="KW-0479">Metal-binding</keyword>
<sequence>MAKRKAAVNDIIFELDNDDIVISSDEESKVSKMGRFDGENSQNILKKKLNKEEIVSDVINLDSPNEPERNIPSTKKTENGGKNKTEVTSKQNNSKQNDISQNNEVIDITEENKKSCTSTIILNEDIVIDSPSSNIDLGVVGCENKAPLVSIRFNDSLTAQTDNDLEIWPEDIVDEEFNSKENPVEDNLFFVDTTPCNEGNKDIPLYKATKIISNDTEKETMSQPIKRAFSCFNCGDSHLLRDCPLPRNNSKINEKRKAFTPKGRYHVENEQKYGHLIPGRISADLRHALGLKRYELPLHIYRMRLLGYPPGWLEDARISHSGITLFDSTGRATLGPDDEEGELYEPGSKDKFDIKKILDFPGFNVAASSRYIEEAHLFGLPPMSEQDSKIAMLKILAPNAMKAYKRKKLSFFPSALTSSTQEEQVEMELDSGDEVADFPLIPPLPDDEPPAPPPPPPQPQDTRQQEDQSKQSIETTKPIESNDKNQINDEKLSETDVDKTESAPANNDCDKSNDLEVIEVVRVNDIPIPEDDLIVIDDDDKSSLSSDRNSPSLADLEKRKQKLLDALKGDSISMTEVSVESIDTYDTSEEKNSEVNKCEVDNITLSTEDSSCDGVQNKTLKEESATDSDQVPSTTKTGQIKNTHYGTPVINVASPYHKLPSDVNFAKDICDVINFENLPNSVGKYKKICTLLKKVKSEVDRIQES</sequence>
<accession>A0A212FQ09</accession>
<dbReference type="GO" id="GO:0008270">
    <property type="term" value="F:zinc ion binding"/>
    <property type="evidence" value="ECO:0007669"/>
    <property type="project" value="UniProtKB-KW"/>
</dbReference>
<dbReference type="GO" id="GO:0003723">
    <property type="term" value="F:RNA binding"/>
    <property type="evidence" value="ECO:0007669"/>
    <property type="project" value="TreeGrafter"/>
</dbReference>
<feature type="compositionally biased region" description="Pro residues" evidence="6">
    <location>
        <begin position="440"/>
        <end position="459"/>
    </location>
</feature>
<comment type="caution">
    <text evidence="8">The sequence shown here is derived from an EMBL/GenBank/DDBJ whole genome shotgun (WGS) entry which is preliminary data.</text>
</comment>
<dbReference type="EMBL" id="AGBW02000411">
    <property type="protein sequence ID" value="OWR55779.1"/>
    <property type="molecule type" value="Genomic_DNA"/>
</dbReference>
<keyword evidence="5" id="KW-0539">Nucleus</keyword>
<dbReference type="eggNOG" id="KOG2673">
    <property type="taxonomic scope" value="Eukaryota"/>
</dbReference>